<organism evidence="2 3">
    <name type="scientific">Ascobolus immersus RN42</name>
    <dbReference type="NCBI Taxonomy" id="1160509"/>
    <lineage>
        <taxon>Eukaryota</taxon>
        <taxon>Fungi</taxon>
        <taxon>Dikarya</taxon>
        <taxon>Ascomycota</taxon>
        <taxon>Pezizomycotina</taxon>
        <taxon>Pezizomycetes</taxon>
        <taxon>Pezizales</taxon>
        <taxon>Ascobolaceae</taxon>
        <taxon>Ascobolus</taxon>
    </lineage>
</organism>
<sequence length="228" mass="25971">MTTLHNTTSSSAHQPAYTFCDGFEFSNNRISSNTSLYPFDFEQARRLRASTQKIIDEHRQFMQRLQALHSEKFTGRGQAPEHSTASHAITNEYDGEHRARVTGLESAVELEHRAAALKLRELFNKSSAEAVLLQEEYGGDKGKYEKFLQTILGSAKKVTAEYNNVTRMGTSTNASASRFVDSEDRKCRIENLYRIFEEESVRDSLVICLWADAWFALVDAIADMREVW</sequence>
<keyword evidence="3" id="KW-1185">Reference proteome</keyword>
<evidence type="ECO:0000313" key="2">
    <source>
        <dbReference type="EMBL" id="RPA78049.1"/>
    </source>
</evidence>
<dbReference type="AlphaFoldDB" id="A0A3N4HWL0"/>
<dbReference type="EMBL" id="ML119716">
    <property type="protein sequence ID" value="RPA78049.1"/>
    <property type="molecule type" value="Genomic_DNA"/>
</dbReference>
<evidence type="ECO:0000313" key="3">
    <source>
        <dbReference type="Proteomes" id="UP000275078"/>
    </source>
</evidence>
<evidence type="ECO:0000256" key="1">
    <source>
        <dbReference type="SAM" id="MobiDB-lite"/>
    </source>
</evidence>
<accession>A0A3N4HWL0</accession>
<name>A0A3N4HWL0_ASCIM</name>
<dbReference type="Proteomes" id="UP000275078">
    <property type="component" value="Unassembled WGS sequence"/>
</dbReference>
<feature type="region of interest" description="Disordered" evidence="1">
    <location>
        <begin position="73"/>
        <end position="94"/>
    </location>
</feature>
<gene>
    <name evidence="2" type="ORF">BJ508DRAFT_329566</name>
</gene>
<protein>
    <submittedName>
        <fullName evidence="2">Uncharacterized protein</fullName>
    </submittedName>
</protein>
<reference evidence="2 3" key="1">
    <citation type="journal article" date="2018" name="Nat. Ecol. Evol.">
        <title>Pezizomycetes genomes reveal the molecular basis of ectomycorrhizal truffle lifestyle.</title>
        <authorList>
            <person name="Murat C."/>
            <person name="Payen T."/>
            <person name="Noel B."/>
            <person name="Kuo A."/>
            <person name="Morin E."/>
            <person name="Chen J."/>
            <person name="Kohler A."/>
            <person name="Krizsan K."/>
            <person name="Balestrini R."/>
            <person name="Da Silva C."/>
            <person name="Montanini B."/>
            <person name="Hainaut M."/>
            <person name="Levati E."/>
            <person name="Barry K.W."/>
            <person name="Belfiori B."/>
            <person name="Cichocki N."/>
            <person name="Clum A."/>
            <person name="Dockter R.B."/>
            <person name="Fauchery L."/>
            <person name="Guy J."/>
            <person name="Iotti M."/>
            <person name="Le Tacon F."/>
            <person name="Lindquist E.A."/>
            <person name="Lipzen A."/>
            <person name="Malagnac F."/>
            <person name="Mello A."/>
            <person name="Molinier V."/>
            <person name="Miyauchi S."/>
            <person name="Poulain J."/>
            <person name="Riccioni C."/>
            <person name="Rubini A."/>
            <person name="Sitrit Y."/>
            <person name="Splivallo R."/>
            <person name="Traeger S."/>
            <person name="Wang M."/>
            <person name="Zifcakova L."/>
            <person name="Wipf D."/>
            <person name="Zambonelli A."/>
            <person name="Paolocci F."/>
            <person name="Nowrousian M."/>
            <person name="Ottonello S."/>
            <person name="Baldrian P."/>
            <person name="Spatafora J.W."/>
            <person name="Henrissat B."/>
            <person name="Nagy L.G."/>
            <person name="Aury J.M."/>
            <person name="Wincker P."/>
            <person name="Grigoriev I.V."/>
            <person name="Bonfante P."/>
            <person name="Martin F.M."/>
        </authorList>
    </citation>
    <scope>NUCLEOTIDE SEQUENCE [LARGE SCALE GENOMIC DNA]</scope>
    <source>
        <strain evidence="2 3">RN42</strain>
    </source>
</reference>
<proteinExistence type="predicted"/>